<feature type="non-terminal residue" evidence="5">
    <location>
        <position position="1"/>
    </location>
</feature>
<evidence type="ECO:0000256" key="1">
    <source>
        <dbReference type="ARBA" id="ARBA00006644"/>
    </source>
</evidence>
<reference evidence="5" key="1">
    <citation type="submission" date="2022-07" db="EMBL/GenBank/DDBJ databases">
        <title>Genome analysis of Parmales, a sister group of diatoms, reveals the evolutionary specialization of diatoms from phago-mixotrophs to photoautotrophs.</title>
        <authorList>
            <person name="Ban H."/>
            <person name="Sato S."/>
            <person name="Yoshikawa S."/>
            <person name="Kazumasa Y."/>
            <person name="Nakamura Y."/>
            <person name="Ichinomiya M."/>
            <person name="Saitoh K."/>
            <person name="Sato N."/>
            <person name="Blanc-Mathieu R."/>
            <person name="Endo H."/>
            <person name="Kuwata A."/>
            <person name="Ogata H."/>
        </authorList>
    </citation>
    <scope>NUCLEOTIDE SEQUENCE</scope>
</reference>
<accession>A0A9W6ZDQ7</accession>
<dbReference type="GO" id="GO:0003723">
    <property type="term" value="F:RNA binding"/>
    <property type="evidence" value="ECO:0007669"/>
    <property type="project" value="TreeGrafter"/>
</dbReference>
<comment type="caution">
    <text evidence="5">The sequence shown here is derived from an EMBL/GenBank/DDBJ whole genome shotgun (WGS) entry which is preliminary data.</text>
</comment>
<dbReference type="InterPro" id="IPR006973">
    <property type="entry name" value="Cwf_Cwc_15"/>
</dbReference>
<gene>
    <name evidence="5" type="ORF">TrRE_jg8940</name>
</gene>
<dbReference type="PANTHER" id="PTHR12718">
    <property type="entry name" value="CELL CYCLE CONTROL PROTEIN CWF15"/>
    <property type="match status" value="1"/>
</dbReference>
<evidence type="ECO:0000313" key="6">
    <source>
        <dbReference type="Proteomes" id="UP001165082"/>
    </source>
</evidence>
<evidence type="ECO:0000256" key="4">
    <source>
        <dbReference type="SAM" id="MobiDB-lite"/>
    </source>
</evidence>
<evidence type="ECO:0000256" key="3">
    <source>
        <dbReference type="ARBA" id="ARBA00023187"/>
    </source>
</evidence>
<sequence length="72" mass="8350">AEREALATEAAMTGNPLLSDGSTGKSGKMKRKWNDDVVFRNQARGEQKKEKRFVNDTVRNDFHRRFMSKFMK</sequence>
<dbReference type="EMBL" id="BRXZ01000666">
    <property type="protein sequence ID" value="GMH50321.1"/>
    <property type="molecule type" value="Genomic_DNA"/>
</dbReference>
<dbReference type="OrthoDB" id="30179at2759"/>
<evidence type="ECO:0000256" key="2">
    <source>
        <dbReference type="ARBA" id="ARBA00022664"/>
    </source>
</evidence>
<dbReference type="Pfam" id="PF04889">
    <property type="entry name" value="Cwf_Cwc_15"/>
    <property type="match status" value="1"/>
</dbReference>
<evidence type="ECO:0000313" key="5">
    <source>
        <dbReference type="EMBL" id="GMH50321.1"/>
    </source>
</evidence>
<dbReference type="GO" id="GO:0071013">
    <property type="term" value="C:catalytic step 2 spliceosome"/>
    <property type="evidence" value="ECO:0007669"/>
    <property type="project" value="TreeGrafter"/>
</dbReference>
<keyword evidence="2" id="KW-0507">mRNA processing</keyword>
<dbReference type="GO" id="GO:0045292">
    <property type="term" value="P:mRNA cis splicing, via spliceosome"/>
    <property type="evidence" value="ECO:0007669"/>
    <property type="project" value="TreeGrafter"/>
</dbReference>
<comment type="similarity">
    <text evidence="1">Belongs to the CWC15 family.</text>
</comment>
<protein>
    <submittedName>
        <fullName evidence="5">Uncharacterized protein</fullName>
    </submittedName>
</protein>
<keyword evidence="6" id="KW-1185">Reference proteome</keyword>
<name>A0A9W6ZDQ7_9STRA</name>
<organism evidence="5 6">
    <name type="scientific">Triparma retinervis</name>
    <dbReference type="NCBI Taxonomy" id="2557542"/>
    <lineage>
        <taxon>Eukaryota</taxon>
        <taxon>Sar</taxon>
        <taxon>Stramenopiles</taxon>
        <taxon>Ochrophyta</taxon>
        <taxon>Bolidophyceae</taxon>
        <taxon>Parmales</taxon>
        <taxon>Triparmaceae</taxon>
        <taxon>Triparma</taxon>
    </lineage>
</organism>
<dbReference type="AlphaFoldDB" id="A0A9W6ZDQ7"/>
<proteinExistence type="inferred from homology"/>
<feature type="region of interest" description="Disordered" evidence="4">
    <location>
        <begin position="1"/>
        <end position="32"/>
    </location>
</feature>
<keyword evidence="3" id="KW-0508">mRNA splicing</keyword>
<dbReference type="Proteomes" id="UP001165082">
    <property type="component" value="Unassembled WGS sequence"/>
</dbReference>
<dbReference type="PANTHER" id="PTHR12718:SF2">
    <property type="entry name" value="SPLICEOSOME-ASSOCIATED PROTEIN CWC15 HOMOLOG"/>
    <property type="match status" value="1"/>
</dbReference>